<dbReference type="Proteomes" id="UP001139981">
    <property type="component" value="Unassembled WGS sequence"/>
</dbReference>
<protein>
    <submittedName>
        <fullName evidence="1">Uncharacterized protein</fullName>
    </submittedName>
</protein>
<accession>A0ACC1M0W2</accession>
<evidence type="ECO:0000313" key="1">
    <source>
        <dbReference type="EMBL" id="KAJ2890768.1"/>
    </source>
</evidence>
<organism evidence="1 2">
    <name type="scientific">Coemansia aciculifera</name>
    <dbReference type="NCBI Taxonomy" id="417176"/>
    <lineage>
        <taxon>Eukaryota</taxon>
        <taxon>Fungi</taxon>
        <taxon>Fungi incertae sedis</taxon>
        <taxon>Zoopagomycota</taxon>
        <taxon>Kickxellomycotina</taxon>
        <taxon>Kickxellomycetes</taxon>
        <taxon>Kickxellales</taxon>
        <taxon>Kickxellaceae</taxon>
        <taxon>Coemansia</taxon>
    </lineage>
</organism>
<gene>
    <name evidence="1" type="ORF">IWW38_003952</name>
</gene>
<evidence type="ECO:0000313" key="2">
    <source>
        <dbReference type="Proteomes" id="UP001139981"/>
    </source>
</evidence>
<keyword evidence="2" id="KW-1185">Reference proteome</keyword>
<reference evidence="1" key="1">
    <citation type="submission" date="2022-07" db="EMBL/GenBank/DDBJ databases">
        <title>Phylogenomic reconstructions and comparative analyses of Kickxellomycotina fungi.</title>
        <authorList>
            <person name="Reynolds N.K."/>
            <person name="Stajich J.E."/>
            <person name="Barry K."/>
            <person name="Grigoriev I.V."/>
            <person name="Crous P."/>
            <person name="Smith M.E."/>
        </authorList>
    </citation>
    <scope>NUCLEOTIDE SEQUENCE</scope>
    <source>
        <strain evidence="1">CBS 190363</strain>
    </source>
</reference>
<name>A0ACC1M0W2_9FUNG</name>
<comment type="caution">
    <text evidence="1">The sequence shown here is derived from an EMBL/GenBank/DDBJ whole genome shotgun (WGS) entry which is preliminary data.</text>
</comment>
<sequence length="154" mass="16525">MEKQQEFLDDLDEDLNVAKAMSLSLKRGPDPATAKSAKGAVAKRRDNSAAGRAEALEKSDILACSEAQSFIQQRAVALGKMDEEHLASVLAKSKGKTAVGVRAKSAHSPGSATSPPPPPLPPPPLLRLWDMGALPDATGREYCEIFENYKVRKD</sequence>
<proteinExistence type="predicted"/>
<dbReference type="EMBL" id="JANBVB010001223">
    <property type="protein sequence ID" value="KAJ2890768.1"/>
    <property type="molecule type" value="Genomic_DNA"/>
</dbReference>